<dbReference type="EMBL" id="JARK01001350">
    <property type="protein sequence ID" value="EYC24350.1"/>
    <property type="molecule type" value="Genomic_DNA"/>
</dbReference>
<name>A0A016VA71_9BILA</name>
<dbReference type="Proteomes" id="UP000024635">
    <property type="component" value="Unassembled WGS sequence"/>
</dbReference>
<gene>
    <name evidence="1" type="primary">Acey_s0014.g2456</name>
    <name evidence="1" type="ORF">Y032_0014g2456</name>
</gene>
<organism evidence="1 2">
    <name type="scientific">Ancylostoma ceylanicum</name>
    <dbReference type="NCBI Taxonomy" id="53326"/>
    <lineage>
        <taxon>Eukaryota</taxon>
        <taxon>Metazoa</taxon>
        <taxon>Ecdysozoa</taxon>
        <taxon>Nematoda</taxon>
        <taxon>Chromadorea</taxon>
        <taxon>Rhabditida</taxon>
        <taxon>Rhabditina</taxon>
        <taxon>Rhabditomorpha</taxon>
        <taxon>Strongyloidea</taxon>
        <taxon>Ancylostomatidae</taxon>
        <taxon>Ancylostomatinae</taxon>
        <taxon>Ancylostoma</taxon>
    </lineage>
</organism>
<sequence>MYRFIVRRTPAPADNKLVCISILVGIRRVGFRRGPVRASVLRSDRTLTTITTVSVGVVMISGSFLKMKPYEPFVITSIAIRFRGGGFVKSWVFKGGFVFAPTPRQARAGAWESLPGFTASRLQNRDGA</sequence>
<keyword evidence="2" id="KW-1185">Reference proteome</keyword>
<proteinExistence type="predicted"/>
<accession>A0A016VA71</accession>
<protein>
    <submittedName>
        <fullName evidence="1">Uncharacterized protein</fullName>
    </submittedName>
</protein>
<dbReference type="AlphaFoldDB" id="A0A016VA71"/>
<reference evidence="2" key="1">
    <citation type="journal article" date="2015" name="Nat. Genet.">
        <title>The genome and transcriptome of the zoonotic hookworm Ancylostoma ceylanicum identify infection-specific gene families.</title>
        <authorList>
            <person name="Schwarz E.M."/>
            <person name="Hu Y."/>
            <person name="Antoshechkin I."/>
            <person name="Miller M.M."/>
            <person name="Sternberg P.W."/>
            <person name="Aroian R.V."/>
        </authorList>
    </citation>
    <scope>NUCLEOTIDE SEQUENCE</scope>
    <source>
        <strain evidence="2">HY135</strain>
    </source>
</reference>
<evidence type="ECO:0000313" key="1">
    <source>
        <dbReference type="EMBL" id="EYC24350.1"/>
    </source>
</evidence>
<comment type="caution">
    <text evidence="1">The sequence shown here is derived from an EMBL/GenBank/DDBJ whole genome shotgun (WGS) entry which is preliminary data.</text>
</comment>
<evidence type="ECO:0000313" key="2">
    <source>
        <dbReference type="Proteomes" id="UP000024635"/>
    </source>
</evidence>